<dbReference type="eggNOG" id="KOG2702">
    <property type="taxonomic scope" value="Eukaryota"/>
</dbReference>
<dbReference type="GO" id="GO:0016301">
    <property type="term" value="F:kinase activity"/>
    <property type="evidence" value="ECO:0007669"/>
    <property type="project" value="UniProtKB-KW"/>
</dbReference>
<dbReference type="GeneID" id="20341115"/>
<sequence>MESKVARLVDKAWERYLETPETARLLIGIAGIPGSGKTSISQVVTHALNARAAAAAAAALAAASPGSHPAAEVAAFVPMDGFHLTRAQLSAMPDPAAAHARRGAEFTFDGAGFLALVEALRAPLLPQPPHSAAAAAAADVLAPSFDHAVKDPAPDSIAVRPGHRVVVLEGNYLLLDREPWRSAAALLDERWFVEVDPGVARRRLAARHVAAGICATREEAERRADENDLPNGHEILRLRLTPHEVIVSEEDVAWVGALQK</sequence>
<dbReference type="InterPro" id="IPR027417">
    <property type="entry name" value="P-loop_NTPase"/>
</dbReference>
<dbReference type="RefSeq" id="XP_009216672.1">
    <property type="nucleotide sequence ID" value="XM_009218408.1"/>
</dbReference>
<protein>
    <submittedName>
        <fullName evidence="1">Phosphoribulokinase/uridine kinase</fullName>
    </submittedName>
</protein>
<organism evidence="1">
    <name type="scientific">Gaeumannomyces tritici (strain R3-111a-1)</name>
    <name type="common">Wheat and barley take-all root rot fungus</name>
    <name type="synonym">Gaeumannomyces graminis var. tritici</name>
    <dbReference type="NCBI Taxonomy" id="644352"/>
    <lineage>
        <taxon>Eukaryota</taxon>
        <taxon>Fungi</taxon>
        <taxon>Dikarya</taxon>
        <taxon>Ascomycota</taxon>
        <taxon>Pezizomycotina</taxon>
        <taxon>Sordariomycetes</taxon>
        <taxon>Sordariomycetidae</taxon>
        <taxon>Magnaporthales</taxon>
        <taxon>Magnaporthaceae</taxon>
        <taxon>Gaeumannomyces</taxon>
    </lineage>
</organism>
<accession>J3NHC0</accession>
<proteinExistence type="predicted"/>
<reference evidence="1" key="2">
    <citation type="submission" date="2010-07" db="EMBL/GenBank/DDBJ databases">
        <authorList>
            <consortium name="The Broad Institute Genome Sequencing Platform"/>
            <consortium name="Broad Institute Genome Sequencing Center for Infectious Disease"/>
            <person name="Ma L.-J."/>
            <person name="Dead R."/>
            <person name="Young S."/>
            <person name="Zeng Q."/>
            <person name="Koehrsen M."/>
            <person name="Alvarado L."/>
            <person name="Berlin A."/>
            <person name="Chapman S.B."/>
            <person name="Chen Z."/>
            <person name="Freedman E."/>
            <person name="Gellesch M."/>
            <person name="Goldberg J."/>
            <person name="Griggs A."/>
            <person name="Gujja S."/>
            <person name="Heilman E.R."/>
            <person name="Heiman D."/>
            <person name="Hepburn T."/>
            <person name="Howarth C."/>
            <person name="Jen D."/>
            <person name="Larson L."/>
            <person name="Mehta T."/>
            <person name="Neiman D."/>
            <person name="Pearson M."/>
            <person name="Roberts A."/>
            <person name="Saif S."/>
            <person name="Shea T."/>
            <person name="Shenoy N."/>
            <person name="Sisk P."/>
            <person name="Stolte C."/>
            <person name="Sykes S."/>
            <person name="Walk T."/>
            <person name="White J."/>
            <person name="Yandava C."/>
            <person name="Haas B."/>
            <person name="Nusbaum C."/>
            <person name="Birren B."/>
        </authorList>
    </citation>
    <scope>NUCLEOTIDE SEQUENCE</scope>
    <source>
        <strain evidence="1">R3-111a-1</strain>
    </source>
</reference>
<reference evidence="1" key="3">
    <citation type="submission" date="2010-09" db="EMBL/GenBank/DDBJ databases">
        <title>Annotation of Gaeumannomyces graminis var. tritici R3-111a-1.</title>
        <authorList>
            <consortium name="The Broad Institute Genome Sequencing Platform"/>
            <person name="Ma L.-J."/>
            <person name="Dead R."/>
            <person name="Young S.K."/>
            <person name="Zeng Q."/>
            <person name="Gargeya S."/>
            <person name="Fitzgerald M."/>
            <person name="Haas B."/>
            <person name="Abouelleil A."/>
            <person name="Alvarado L."/>
            <person name="Arachchi H.M."/>
            <person name="Berlin A."/>
            <person name="Brown A."/>
            <person name="Chapman S.B."/>
            <person name="Chen Z."/>
            <person name="Dunbar C."/>
            <person name="Freedman E."/>
            <person name="Gearin G."/>
            <person name="Gellesch M."/>
            <person name="Goldberg J."/>
            <person name="Griggs A."/>
            <person name="Gujja S."/>
            <person name="Heiman D."/>
            <person name="Howarth C."/>
            <person name="Larson L."/>
            <person name="Lui A."/>
            <person name="MacDonald P.J.P."/>
            <person name="Mehta T."/>
            <person name="Montmayeur A."/>
            <person name="Murphy C."/>
            <person name="Neiman D."/>
            <person name="Pearson M."/>
            <person name="Priest M."/>
            <person name="Roberts A."/>
            <person name="Saif S."/>
            <person name="Shea T."/>
            <person name="Shenoy N."/>
            <person name="Sisk P."/>
            <person name="Stolte C."/>
            <person name="Sykes S."/>
            <person name="Yandava C."/>
            <person name="Wortman J."/>
            <person name="Nusbaum C."/>
            <person name="Birren B."/>
        </authorList>
    </citation>
    <scope>NUCLEOTIDE SEQUENCE</scope>
    <source>
        <strain evidence="1">R3-111a-1</strain>
    </source>
</reference>
<dbReference type="STRING" id="644352.J3NHC0"/>
<evidence type="ECO:0000313" key="2">
    <source>
        <dbReference type="EnsemblFungi" id="EJT80663"/>
    </source>
</evidence>
<keyword evidence="3" id="KW-1185">Reference proteome</keyword>
<keyword evidence="1" id="KW-0418">Kinase</keyword>
<name>J3NHC0_GAET3</name>
<reference evidence="3" key="1">
    <citation type="submission" date="2010-07" db="EMBL/GenBank/DDBJ databases">
        <title>The genome sequence of Gaeumannomyces graminis var. tritici strain R3-111a-1.</title>
        <authorList>
            <consortium name="The Broad Institute Genome Sequencing Platform"/>
            <person name="Ma L.-J."/>
            <person name="Dead R."/>
            <person name="Young S."/>
            <person name="Zeng Q."/>
            <person name="Koehrsen M."/>
            <person name="Alvarado L."/>
            <person name="Berlin A."/>
            <person name="Chapman S.B."/>
            <person name="Chen Z."/>
            <person name="Freedman E."/>
            <person name="Gellesch M."/>
            <person name="Goldberg J."/>
            <person name="Griggs A."/>
            <person name="Gujja S."/>
            <person name="Heilman E.R."/>
            <person name="Heiman D."/>
            <person name="Hepburn T."/>
            <person name="Howarth C."/>
            <person name="Jen D."/>
            <person name="Larson L."/>
            <person name="Mehta T."/>
            <person name="Neiman D."/>
            <person name="Pearson M."/>
            <person name="Roberts A."/>
            <person name="Saif S."/>
            <person name="Shea T."/>
            <person name="Shenoy N."/>
            <person name="Sisk P."/>
            <person name="Stolte C."/>
            <person name="Sykes S."/>
            <person name="Walk T."/>
            <person name="White J."/>
            <person name="Yandava C."/>
            <person name="Haas B."/>
            <person name="Nusbaum C."/>
            <person name="Birren B."/>
        </authorList>
    </citation>
    <scope>NUCLEOTIDE SEQUENCE [LARGE SCALE GENOMIC DNA]</scope>
    <source>
        <strain evidence="3">R3-111a-1</strain>
    </source>
</reference>
<dbReference type="SUPFAM" id="SSF52540">
    <property type="entry name" value="P-loop containing nucleoside triphosphate hydrolases"/>
    <property type="match status" value="1"/>
</dbReference>
<dbReference type="OrthoDB" id="6362633at2759"/>
<dbReference type="AlphaFoldDB" id="J3NHC0"/>
<dbReference type="Gene3D" id="3.40.50.300">
    <property type="entry name" value="P-loop containing nucleotide triphosphate hydrolases"/>
    <property type="match status" value="2"/>
</dbReference>
<evidence type="ECO:0000313" key="3">
    <source>
        <dbReference type="Proteomes" id="UP000006039"/>
    </source>
</evidence>
<dbReference type="EnsemblFungi" id="EJT80663">
    <property type="protein sequence ID" value="EJT80663"/>
    <property type="gene ID" value="GGTG_00657"/>
</dbReference>
<keyword evidence="1" id="KW-0808">Transferase</keyword>
<reference evidence="2" key="4">
    <citation type="journal article" date="2015" name="G3 (Bethesda)">
        <title>Genome sequences of three phytopathogenic species of the Magnaporthaceae family of fungi.</title>
        <authorList>
            <person name="Okagaki L.H."/>
            <person name="Nunes C.C."/>
            <person name="Sailsbery J."/>
            <person name="Clay B."/>
            <person name="Brown D."/>
            <person name="John T."/>
            <person name="Oh Y."/>
            <person name="Young N."/>
            <person name="Fitzgerald M."/>
            <person name="Haas B.J."/>
            <person name="Zeng Q."/>
            <person name="Young S."/>
            <person name="Adiconis X."/>
            <person name="Fan L."/>
            <person name="Levin J.Z."/>
            <person name="Mitchell T.K."/>
            <person name="Okubara P.A."/>
            <person name="Farman M.L."/>
            <person name="Kohn L.M."/>
            <person name="Birren B."/>
            <person name="Ma L.-J."/>
            <person name="Dean R.A."/>
        </authorList>
    </citation>
    <scope>NUCLEOTIDE SEQUENCE</scope>
    <source>
        <strain evidence="2">R3-111a-1</strain>
    </source>
</reference>
<dbReference type="EMBL" id="GL385395">
    <property type="protein sequence ID" value="EJT80663.1"/>
    <property type="molecule type" value="Genomic_DNA"/>
</dbReference>
<dbReference type="PANTHER" id="PTHR10285">
    <property type="entry name" value="URIDINE KINASE"/>
    <property type="match status" value="1"/>
</dbReference>
<dbReference type="Proteomes" id="UP000006039">
    <property type="component" value="Unassembled WGS sequence"/>
</dbReference>
<dbReference type="VEuPathDB" id="FungiDB:GGTG_00657"/>
<dbReference type="FunCoup" id="J3NHC0">
    <property type="interactions" value="7"/>
</dbReference>
<gene>
    <name evidence="2" type="primary">20341115</name>
    <name evidence="1" type="ORF">GGTG_00657</name>
</gene>
<evidence type="ECO:0000313" key="1">
    <source>
        <dbReference type="EMBL" id="EJT80663.1"/>
    </source>
</evidence>
<reference evidence="2" key="5">
    <citation type="submission" date="2018-04" db="UniProtKB">
        <authorList>
            <consortium name="EnsemblFungi"/>
        </authorList>
    </citation>
    <scope>IDENTIFICATION</scope>
    <source>
        <strain evidence="2">R3-111a-1</strain>
    </source>
</reference>
<dbReference type="HOGENOM" id="CLU_067202_1_1_1"/>